<dbReference type="Pfam" id="PF02947">
    <property type="entry name" value="Flt3_lig"/>
    <property type="match status" value="1"/>
</dbReference>
<dbReference type="GO" id="GO:0005125">
    <property type="term" value="F:cytokine activity"/>
    <property type="evidence" value="ECO:0007669"/>
    <property type="project" value="UniProtKB-KW"/>
</dbReference>
<evidence type="ECO:0000256" key="11">
    <source>
        <dbReference type="ARBA" id="ARBA00023180"/>
    </source>
</evidence>
<dbReference type="GO" id="GO:0009986">
    <property type="term" value="C:cell surface"/>
    <property type="evidence" value="ECO:0007669"/>
    <property type="project" value="TreeGrafter"/>
</dbReference>
<keyword evidence="11" id="KW-0325">Glycoprotein</keyword>
<evidence type="ECO:0000256" key="1">
    <source>
        <dbReference type="ARBA" id="ARBA00004251"/>
    </source>
</evidence>
<comment type="subcellular location">
    <subcellularLocation>
        <location evidence="1">Cell membrane</location>
        <topology evidence="1">Single-pass type I membrane protein</topology>
    </subcellularLocation>
    <subcellularLocation>
        <location evidence="2">Secreted</location>
    </subcellularLocation>
</comment>
<dbReference type="Gene3D" id="1.20.1250.10">
    <property type="match status" value="1"/>
</dbReference>
<feature type="signal peptide" evidence="15">
    <location>
        <begin position="1"/>
        <end position="34"/>
    </location>
</feature>
<name>A0A452T4G3_URSMA</name>
<evidence type="ECO:0000256" key="12">
    <source>
        <dbReference type="ARBA" id="ARBA00071640"/>
    </source>
</evidence>
<proteinExistence type="predicted"/>
<gene>
    <name evidence="16" type="primary">FLT3LG</name>
</gene>
<evidence type="ECO:0000256" key="6">
    <source>
        <dbReference type="ARBA" id="ARBA00022692"/>
    </source>
</evidence>
<organism evidence="16">
    <name type="scientific">Ursus maritimus</name>
    <name type="common">Polar bear</name>
    <name type="synonym">Thalarctos maritimus</name>
    <dbReference type="NCBI Taxonomy" id="29073"/>
    <lineage>
        <taxon>Eukaryota</taxon>
        <taxon>Metazoa</taxon>
        <taxon>Chordata</taxon>
        <taxon>Craniata</taxon>
        <taxon>Vertebrata</taxon>
        <taxon>Euteleostomi</taxon>
        <taxon>Mammalia</taxon>
        <taxon>Eutheria</taxon>
        <taxon>Laurasiatheria</taxon>
        <taxon>Carnivora</taxon>
        <taxon>Caniformia</taxon>
        <taxon>Ursidae</taxon>
        <taxon>Ursus</taxon>
    </lineage>
</organism>
<dbReference type="PANTHER" id="PTHR11032">
    <property type="entry name" value="SL CYTOKINE"/>
    <property type="match status" value="1"/>
</dbReference>
<evidence type="ECO:0000256" key="13">
    <source>
        <dbReference type="ARBA" id="ARBA00075998"/>
    </source>
</evidence>
<dbReference type="GO" id="GO:0005615">
    <property type="term" value="C:extracellular space"/>
    <property type="evidence" value="ECO:0007669"/>
    <property type="project" value="UniProtKB-KW"/>
</dbReference>
<dbReference type="GO" id="GO:0097028">
    <property type="term" value="P:dendritic cell differentiation"/>
    <property type="evidence" value="ECO:0007669"/>
    <property type="project" value="Ensembl"/>
</dbReference>
<reference evidence="16" key="1">
    <citation type="submission" date="2019-03" db="UniProtKB">
        <authorList>
            <consortium name="Ensembl"/>
        </authorList>
    </citation>
    <scope>IDENTIFICATION</scope>
</reference>
<keyword evidence="7 15" id="KW-0732">Signal</keyword>
<dbReference type="GO" id="GO:0008284">
    <property type="term" value="P:positive regulation of cell population proliferation"/>
    <property type="evidence" value="ECO:0007669"/>
    <property type="project" value="Ensembl"/>
</dbReference>
<feature type="chain" id="PRO_5019273109" description="Fms-related tyrosine kinase 3 ligand" evidence="15">
    <location>
        <begin position="35"/>
        <end position="233"/>
    </location>
</feature>
<evidence type="ECO:0000256" key="10">
    <source>
        <dbReference type="ARBA" id="ARBA00023157"/>
    </source>
</evidence>
<evidence type="ECO:0000256" key="8">
    <source>
        <dbReference type="ARBA" id="ARBA00022989"/>
    </source>
</evidence>
<evidence type="ECO:0000256" key="15">
    <source>
        <dbReference type="SAM" id="SignalP"/>
    </source>
</evidence>
<evidence type="ECO:0000256" key="4">
    <source>
        <dbReference type="ARBA" id="ARBA00022514"/>
    </source>
</evidence>
<evidence type="ECO:0000256" key="9">
    <source>
        <dbReference type="ARBA" id="ARBA00023136"/>
    </source>
</evidence>
<keyword evidence="10" id="KW-1015">Disulfide bond</keyword>
<feature type="transmembrane region" description="Helical" evidence="14">
    <location>
        <begin position="183"/>
        <end position="204"/>
    </location>
</feature>
<dbReference type="SUPFAM" id="SSF47266">
    <property type="entry name" value="4-helical cytokines"/>
    <property type="match status" value="1"/>
</dbReference>
<sequence length="233" mass="25854">MRGACGANRGRPLPVSRPQTSLLLLLLLSPGLRGTPDCSFSHSPISSTFSVTIRKLSDYLLQDYPVTVASNLQDVTQRWMEQLKAVAGSQMQILLEAVNTEIHFVTLCALQPLPSCLRFVQTNISHLLQDTSKHLAALKPRITRRNFSGCLELRCQPDSSTLLPPRSPGALEATALPAPQAPLLLLLLLLLPAALLLMSAAWCLRWRRRRRRRRTPYPGEQVSLQVDRGHGEV</sequence>
<accession>A0A452T4G3</accession>
<dbReference type="GO" id="GO:0030183">
    <property type="term" value="P:B cell differentiation"/>
    <property type="evidence" value="ECO:0007669"/>
    <property type="project" value="Ensembl"/>
</dbReference>
<dbReference type="PANTHER" id="PTHR11032:SF1">
    <property type="entry name" value="FMS-RELATED TYROSINE KINASE 3 LIGAND"/>
    <property type="match status" value="1"/>
</dbReference>
<keyword evidence="3" id="KW-1003">Cell membrane</keyword>
<keyword evidence="9 14" id="KW-0472">Membrane</keyword>
<dbReference type="InterPro" id="IPR009079">
    <property type="entry name" value="4_helix_cytokine-like_core"/>
</dbReference>
<dbReference type="FunFam" id="1.20.1250.10:FF:000016">
    <property type="entry name" value="Fms-related tyrosine kinase 3 ligand"/>
    <property type="match status" value="1"/>
</dbReference>
<evidence type="ECO:0000313" key="16">
    <source>
        <dbReference type="Ensembl" id="ENSUMAP00000002701"/>
    </source>
</evidence>
<dbReference type="GO" id="GO:0030971">
    <property type="term" value="F:receptor tyrosine kinase binding"/>
    <property type="evidence" value="ECO:0007669"/>
    <property type="project" value="TreeGrafter"/>
</dbReference>
<dbReference type="AlphaFoldDB" id="A0A452T4G3"/>
<dbReference type="GO" id="GO:0035162">
    <property type="term" value="P:embryonic hemopoiesis"/>
    <property type="evidence" value="ECO:0007669"/>
    <property type="project" value="Ensembl"/>
</dbReference>
<evidence type="ECO:0000256" key="2">
    <source>
        <dbReference type="ARBA" id="ARBA00004613"/>
    </source>
</evidence>
<evidence type="ECO:0000256" key="7">
    <source>
        <dbReference type="ARBA" id="ARBA00022729"/>
    </source>
</evidence>
<keyword evidence="5" id="KW-0964">Secreted</keyword>
<evidence type="ECO:0000256" key="14">
    <source>
        <dbReference type="SAM" id="Phobius"/>
    </source>
</evidence>
<evidence type="ECO:0000256" key="3">
    <source>
        <dbReference type="ARBA" id="ARBA00022475"/>
    </source>
</evidence>
<dbReference type="Ensembl" id="ENSUMAT00000003339.1">
    <property type="protein sequence ID" value="ENSUMAP00000002701.1"/>
    <property type="gene ID" value="ENSUMAG00000002372.1"/>
</dbReference>
<protein>
    <recommendedName>
        <fullName evidence="12">Fms-related tyrosine kinase 3 ligand</fullName>
    </recommendedName>
    <alternativeName>
        <fullName evidence="13">SL cytokine</fullName>
    </alternativeName>
</protein>
<keyword evidence="8 14" id="KW-1133">Transmembrane helix</keyword>
<dbReference type="GO" id="GO:0005886">
    <property type="term" value="C:plasma membrane"/>
    <property type="evidence" value="ECO:0007669"/>
    <property type="project" value="UniProtKB-SubCell"/>
</dbReference>
<keyword evidence="6 14" id="KW-0812">Transmembrane</keyword>
<dbReference type="InterPro" id="IPR004213">
    <property type="entry name" value="Flt3_lig"/>
</dbReference>
<dbReference type="GeneTree" id="ENSGT00530000064424"/>
<keyword evidence="4" id="KW-0202">Cytokine</keyword>
<evidence type="ECO:0000256" key="5">
    <source>
        <dbReference type="ARBA" id="ARBA00022525"/>
    </source>
</evidence>